<dbReference type="OrthoDB" id="5386209at2"/>
<evidence type="ECO:0000313" key="2">
    <source>
        <dbReference type="EMBL" id="SKB98668.1"/>
    </source>
</evidence>
<keyword evidence="1" id="KW-1133">Transmembrane helix</keyword>
<protein>
    <recommendedName>
        <fullName evidence="4">RING-type E3 ubiquitin transferase</fullName>
    </recommendedName>
</protein>
<feature type="transmembrane region" description="Helical" evidence="1">
    <location>
        <begin position="46"/>
        <end position="64"/>
    </location>
</feature>
<dbReference type="STRING" id="619805.SAMN05660477_02245"/>
<accession>A0A1T5FR50</accession>
<feature type="transmembrane region" description="Helical" evidence="1">
    <location>
        <begin position="15"/>
        <end position="34"/>
    </location>
</feature>
<proteinExistence type="predicted"/>
<keyword evidence="1" id="KW-0472">Membrane</keyword>
<dbReference type="Proteomes" id="UP000191112">
    <property type="component" value="Unassembled WGS sequence"/>
</dbReference>
<sequence length="402" mass="45094">MSEFIASLTSEEVPLPMLIFLLAFSVGIALFHYIISSALLRVNNKLALAFFVVDPAIIYIVWLINSHYAFLSLIILSLSVFLLGIIGIIVSSLRKDESTDYVSNRSFNEKYNIKPKSNSRKAKELLFTIVFFLFGGLSLYFFGQGGIILVFIAIFVAAIMASTNNKRFLKTQASLPTSKIRSVAMGLAELQGKCHQIKPSISPIGSKNCIGFRYTIEDESTDKDGKTSYTTRLDRTVCEDFTLTDDTGSILVKGANISFLWLEEDQQYYDNNQRFTQYLLKDKKEVLLVGNVSLEDNKPIVAYDDYNKTFGVGDIDKINLYNDSVPLLNQAKAYAAVFAILMAIIIVTPMSMDGRKLVITKPNFSFFKTKKPKEEKFKIEVINHSSDDDEHVDEATPVESGE</sequence>
<keyword evidence="1" id="KW-0812">Transmembrane</keyword>
<dbReference type="RefSeq" id="WP_079667457.1">
    <property type="nucleotide sequence ID" value="NZ_FUYZ01000007.1"/>
</dbReference>
<gene>
    <name evidence="2" type="ORF">SAMN05660477_02245</name>
</gene>
<dbReference type="EMBL" id="FUYZ01000007">
    <property type="protein sequence ID" value="SKB98668.1"/>
    <property type="molecule type" value="Genomic_DNA"/>
</dbReference>
<feature type="transmembrane region" description="Helical" evidence="1">
    <location>
        <begin position="147"/>
        <end position="164"/>
    </location>
</feature>
<feature type="transmembrane region" description="Helical" evidence="1">
    <location>
        <begin position="124"/>
        <end position="141"/>
    </location>
</feature>
<feature type="transmembrane region" description="Helical" evidence="1">
    <location>
        <begin position="333"/>
        <end position="352"/>
    </location>
</feature>
<feature type="transmembrane region" description="Helical" evidence="1">
    <location>
        <begin position="70"/>
        <end position="90"/>
    </location>
</feature>
<evidence type="ECO:0000256" key="1">
    <source>
        <dbReference type="SAM" id="Phobius"/>
    </source>
</evidence>
<keyword evidence="3" id="KW-1185">Reference proteome</keyword>
<name>A0A1T5FR50_9FLAO</name>
<organism evidence="2 3">
    <name type="scientific">Soonwooa buanensis</name>
    <dbReference type="NCBI Taxonomy" id="619805"/>
    <lineage>
        <taxon>Bacteria</taxon>
        <taxon>Pseudomonadati</taxon>
        <taxon>Bacteroidota</taxon>
        <taxon>Flavobacteriia</taxon>
        <taxon>Flavobacteriales</taxon>
        <taxon>Weeksellaceae</taxon>
        <taxon>Chryseobacterium group</taxon>
        <taxon>Soonwooa</taxon>
    </lineage>
</organism>
<evidence type="ECO:0000313" key="3">
    <source>
        <dbReference type="Proteomes" id="UP000191112"/>
    </source>
</evidence>
<evidence type="ECO:0008006" key="4">
    <source>
        <dbReference type="Google" id="ProtNLM"/>
    </source>
</evidence>
<dbReference type="AlphaFoldDB" id="A0A1T5FR50"/>
<reference evidence="2 3" key="1">
    <citation type="submission" date="2017-02" db="EMBL/GenBank/DDBJ databases">
        <authorList>
            <person name="Peterson S.W."/>
        </authorList>
    </citation>
    <scope>NUCLEOTIDE SEQUENCE [LARGE SCALE GENOMIC DNA]</scope>
    <source>
        <strain evidence="2 3">DSM 22323</strain>
    </source>
</reference>